<dbReference type="EMBL" id="CAJVPT010006839">
    <property type="protein sequence ID" value="CAG8535127.1"/>
    <property type="molecule type" value="Genomic_DNA"/>
</dbReference>
<evidence type="ECO:0000313" key="1">
    <source>
        <dbReference type="EMBL" id="CAG8535127.1"/>
    </source>
</evidence>
<sequence length="411" mass="46466">MMVIGLGTNRDLNEHVTTSPASPSSPQSTHSRQNSTGTTTVSSKQLSKTLLTLLTAKSQAGVWELGKSASTNFHAVAVDKNHQFPPRKPAMRPSQTPHHSTIPAHSPLSPYTPGSPVHPDGLIPAIWVRKHREIIPSVVVGFYDLWHRSMVTTTKEKDELTLQEPLGSLEPIEKEKDSNLALEINEKRKSLHERGIRFAAVIILRTQHMEEQMTEERLGNIRKASGLDAKNCFMVLTPSAHVDLPEYVSNSTKEYISQESQPLSVQGWMIRYDYKMATFAEFRQEMDAAINTSSTDNRFSSNNNISSTGINPSVTLQHPGFYYYLAAKYNSMKRKKFLELEKNFQRIDNSKIPPSVIDAERNVEHSTFTIELLTKSYEQFKKQKTGRMTLYLASEIAETYFEAEKYDMALK</sequence>
<organism evidence="1 2">
    <name type="scientific">Acaulospora colombiana</name>
    <dbReference type="NCBI Taxonomy" id="27376"/>
    <lineage>
        <taxon>Eukaryota</taxon>
        <taxon>Fungi</taxon>
        <taxon>Fungi incertae sedis</taxon>
        <taxon>Mucoromycota</taxon>
        <taxon>Glomeromycotina</taxon>
        <taxon>Glomeromycetes</taxon>
        <taxon>Diversisporales</taxon>
        <taxon>Acaulosporaceae</taxon>
        <taxon>Acaulospora</taxon>
    </lineage>
</organism>
<name>A0ACA9LK58_9GLOM</name>
<reference evidence="1" key="1">
    <citation type="submission" date="2021-06" db="EMBL/GenBank/DDBJ databases">
        <authorList>
            <person name="Kallberg Y."/>
            <person name="Tangrot J."/>
            <person name="Rosling A."/>
        </authorList>
    </citation>
    <scope>NUCLEOTIDE SEQUENCE</scope>
    <source>
        <strain evidence="1">CL356</strain>
    </source>
</reference>
<protein>
    <submittedName>
        <fullName evidence="1">12219_t:CDS:1</fullName>
    </submittedName>
</protein>
<evidence type="ECO:0000313" key="2">
    <source>
        <dbReference type="Proteomes" id="UP000789525"/>
    </source>
</evidence>
<dbReference type="Proteomes" id="UP000789525">
    <property type="component" value="Unassembled WGS sequence"/>
</dbReference>
<gene>
    <name evidence="1" type="ORF">ACOLOM_LOCUS4238</name>
</gene>
<proteinExistence type="predicted"/>
<comment type="caution">
    <text evidence="1">The sequence shown here is derived from an EMBL/GenBank/DDBJ whole genome shotgun (WGS) entry which is preliminary data.</text>
</comment>
<keyword evidence="2" id="KW-1185">Reference proteome</keyword>
<accession>A0ACA9LK58</accession>